<dbReference type="EMBL" id="JAGYPF010000004">
    <property type="protein sequence ID" value="MBS4215193.1"/>
    <property type="molecule type" value="Genomic_DNA"/>
</dbReference>
<dbReference type="InterPro" id="IPR023772">
    <property type="entry name" value="DNA-bd_HTH_TetR-type_CS"/>
</dbReference>
<evidence type="ECO:0000313" key="6">
    <source>
        <dbReference type="Proteomes" id="UP000679749"/>
    </source>
</evidence>
<reference evidence="5" key="1">
    <citation type="submission" date="2021-05" db="EMBL/GenBank/DDBJ databases">
        <title>Novel Bacillus species.</title>
        <authorList>
            <person name="Liu G."/>
        </authorList>
    </citation>
    <scope>NUCLEOTIDE SEQUENCE</scope>
    <source>
        <strain evidence="5">FJAT-49825</strain>
    </source>
</reference>
<dbReference type="InterPro" id="IPR041490">
    <property type="entry name" value="KstR2_TetR_C"/>
</dbReference>
<dbReference type="Gene3D" id="1.10.10.60">
    <property type="entry name" value="Homeodomain-like"/>
    <property type="match status" value="1"/>
</dbReference>
<dbReference type="PANTHER" id="PTHR43479:SF11">
    <property type="entry name" value="ACREF_ENVCD OPERON REPRESSOR-RELATED"/>
    <property type="match status" value="1"/>
</dbReference>
<accession>A0A942UAG8</accession>
<dbReference type="GO" id="GO:0003677">
    <property type="term" value="F:DNA binding"/>
    <property type="evidence" value="ECO:0007669"/>
    <property type="project" value="UniProtKB-UniRule"/>
</dbReference>
<evidence type="ECO:0000256" key="2">
    <source>
        <dbReference type="ARBA" id="ARBA00023125"/>
    </source>
</evidence>
<dbReference type="InterPro" id="IPR050624">
    <property type="entry name" value="HTH-type_Tx_Regulator"/>
</dbReference>
<keyword evidence="6" id="KW-1185">Reference proteome</keyword>
<name>A0A942UAG8_9BACI</name>
<dbReference type="RefSeq" id="WP_213119671.1">
    <property type="nucleotide sequence ID" value="NZ_JAGYPF010000004.1"/>
</dbReference>
<dbReference type="SUPFAM" id="SSF46689">
    <property type="entry name" value="Homeodomain-like"/>
    <property type="match status" value="1"/>
</dbReference>
<dbReference type="PROSITE" id="PS50977">
    <property type="entry name" value="HTH_TETR_2"/>
    <property type="match status" value="1"/>
</dbReference>
<evidence type="ECO:0000256" key="3">
    <source>
        <dbReference type="PROSITE-ProRule" id="PRU00335"/>
    </source>
</evidence>
<dbReference type="Proteomes" id="UP000679749">
    <property type="component" value="Unassembled WGS sequence"/>
</dbReference>
<keyword evidence="2 3" id="KW-0238">DNA-binding</keyword>
<evidence type="ECO:0000256" key="1">
    <source>
        <dbReference type="ARBA" id="ARBA00022491"/>
    </source>
</evidence>
<feature type="domain" description="HTH tetR-type" evidence="4">
    <location>
        <begin position="25"/>
        <end position="85"/>
    </location>
</feature>
<proteinExistence type="predicted"/>
<dbReference type="AlphaFoldDB" id="A0A942UAG8"/>
<dbReference type="Pfam" id="PF17932">
    <property type="entry name" value="TetR_C_24"/>
    <property type="match status" value="1"/>
</dbReference>
<feature type="DNA-binding region" description="H-T-H motif" evidence="3">
    <location>
        <begin position="48"/>
        <end position="67"/>
    </location>
</feature>
<dbReference type="InterPro" id="IPR009057">
    <property type="entry name" value="Homeodomain-like_sf"/>
</dbReference>
<keyword evidence="1" id="KW-0678">Repressor</keyword>
<dbReference type="Pfam" id="PF00440">
    <property type="entry name" value="TetR_N"/>
    <property type="match status" value="1"/>
</dbReference>
<organism evidence="5 6">
    <name type="scientific">Neobacillus rhizophilus</name>
    <dbReference type="NCBI Taxonomy" id="2833579"/>
    <lineage>
        <taxon>Bacteria</taxon>
        <taxon>Bacillati</taxon>
        <taxon>Bacillota</taxon>
        <taxon>Bacilli</taxon>
        <taxon>Bacillales</taxon>
        <taxon>Bacillaceae</taxon>
        <taxon>Neobacillus</taxon>
    </lineage>
</organism>
<comment type="caution">
    <text evidence="5">The sequence shown here is derived from an EMBL/GenBank/DDBJ whole genome shotgun (WGS) entry which is preliminary data.</text>
</comment>
<dbReference type="PROSITE" id="PS01081">
    <property type="entry name" value="HTH_TETR_1"/>
    <property type="match status" value="1"/>
</dbReference>
<evidence type="ECO:0000313" key="5">
    <source>
        <dbReference type="EMBL" id="MBS4215193.1"/>
    </source>
</evidence>
<protein>
    <submittedName>
        <fullName evidence="5">TetR/AcrR family transcriptional regulator</fullName>
    </submittedName>
</protein>
<dbReference type="Gene3D" id="1.10.357.10">
    <property type="entry name" value="Tetracycline Repressor, domain 2"/>
    <property type="match status" value="1"/>
</dbReference>
<dbReference type="PANTHER" id="PTHR43479">
    <property type="entry name" value="ACREF/ENVCD OPERON REPRESSOR-RELATED"/>
    <property type="match status" value="1"/>
</dbReference>
<evidence type="ECO:0000259" key="4">
    <source>
        <dbReference type="PROSITE" id="PS50977"/>
    </source>
</evidence>
<dbReference type="InterPro" id="IPR001647">
    <property type="entry name" value="HTH_TetR"/>
</dbReference>
<sequence length="214" mass="25335">MEFLYEYIYDEKPENVSEKVHQNRMNQKKEIIKTAFRLFGQKGYYKTTLEDIGHEIGITRAALYRYFSSKDELLFQCHKVVYEFALNNLKQLQDIQSPSERMTKMLESHILSYFHEDFPLSYPTLLSLSSFPEVYKNQVKEYRKMVEEPYFKCLKDWRCASPDQLKDMDDRIIINTFFNAANSVPRWWDGKSDPTKIAKNVVAILVDGIKHVSS</sequence>
<dbReference type="PRINTS" id="PR00455">
    <property type="entry name" value="HTHTETR"/>
</dbReference>
<gene>
    <name evidence="5" type="ORF">KHA99_22380</name>
</gene>